<feature type="binding site" evidence="11">
    <location>
        <position position="135"/>
    </location>
    <ligand>
        <name>FMN</name>
        <dbReference type="ChEBI" id="CHEBI:58210"/>
    </ligand>
</feature>
<keyword evidence="6 11" id="KW-0460">Magnesium</keyword>
<feature type="binding site" evidence="11">
    <location>
        <begin position="107"/>
        <end position="109"/>
    </location>
    <ligand>
        <name>substrate</name>
    </ligand>
</feature>
<evidence type="ECO:0000256" key="5">
    <source>
        <dbReference type="ARBA" id="ARBA00022723"/>
    </source>
</evidence>
<dbReference type="InterPro" id="IPR013785">
    <property type="entry name" value="Aldolase_TIM"/>
</dbReference>
<comment type="caution">
    <text evidence="11">Lacks conserved residue(s) required for the propagation of feature annotation.</text>
</comment>
<keyword evidence="4 11" id="KW-0288">FMN</keyword>
<sequence length="352" mass="38799">MNHSEDKQSKLPTTTEKRKNEHIEVCLQEDVQGVGITNGFERYRFIHNALPEIDFEDIQTATTFLSKTMPVPFLISSMTGGTQLAWEINQRIAQAAEERGWAMGLGSMRAALENPEAEFSFKIRKYAPSIPVFANIGAVQFNYGYGVEQCLRAVDMIEADTLVLHLNSMQEVFQPEGDKNFKQLLNKMEKVIHSLPIPVGVKEVGWGISADSAKRLKEIGVQYIDVAGAGGTSWSQVEKYRTKDALYREMAETFAGWGNPTAECVKEIKQQQAELLCIASGGINNGLEAAKAIALGAHMVGYGRSLLQSSVDSVEQLAERLTKIELELKIAMFGVGAADLSELKGTKHLKSI</sequence>
<dbReference type="GO" id="GO:0004452">
    <property type="term" value="F:isopentenyl-diphosphate delta-isomerase activity"/>
    <property type="evidence" value="ECO:0007669"/>
    <property type="project" value="UniProtKB-EC"/>
</dbReference>
<keyword evidence="3 11" id="KW-0285">Flavoprotein</keyword>
<dbReference type="InterPro" id="IPR011179">
    <property type="entry name" value="IPdP_isomerase"/>
</dbReference>
<evidence type="ECO:0000256" key="2">
    <source>
        <dbReference type="ARBA" id="ARBA00022490"/>
    </source>
</evidence>
<dbReference type="Gene3D" id="3.20.20.70">
    <property type="entry name" value="Aldolase class I"/>
    <property type="match status" value="1"/>
</dbReference>
<comment type="cofactor">
    <cofactor evidence="11">
        <name>Mg(2+)</name>
        <dbReference type="ChEBI" id="CHEBI:18420"/>
    </cofactor>
</comment>
<comment type="catalytic activity">
    <reaction evidence="11">
        <text>isopentenyl diphosphate = dimethylallyl diphosphate</text>
        <dbReference type="Rhea" id="RHEA:23284"/>
        <dbReference type="ChEBI" id="CHEBI:57623"/>
        <dbReference type="ChEBI" id="CHEBI:128769"/>
        <dbReference type="EC" id="5.3.3.2"/>
    </reaction>
</comment>
<evidence type="ECO:0000256" key="3">
    <source>
        <dbReference type="ARBA" id="ARBA00022630"/>
    </source>
</evidence>
<evidence type="ECO:0000256" key="6">
    <source>
        <dbReference type="ARBA" id="ARBA00022842"/>
    </source>
</evidence>
<accession>A0ABT9VXR9</accession>
<keyword evidence="8 11" id="KW-0414">Isoprene biosynthesis</keyword>
<feature type="binding site" evidence="11">
    <location>
        <position position="76"/>
    </location>
    <ligand>
        <name>FMN</name>
        <dbReference type="ChEBI" id="CHEBI:58210"/>
    </ligand>
</feature>
<feature type="binding site" evidence="11">
    <location>
        <position position="202"/>
    </location>
    <ligand>
        <name>FMN</name>
        <dbReference type="ChEBI" id="CHEBI:58210"/>
    </ligand>
</feature>
<evidence type="ECO:0000256" key="4">
    <source>
        <dbReference type="ARBA" id="ARBA00022643"/>
    </source>
</evidence>
<evidence type="ECO:0000256" key="11">
    <source>
        <dbReference type="HAMAP-Rule" id="MF_00354"/>
    </source>
</evidence>
<comment type="subcellular location">
    <subcellularLocation>
        <location evidence="11">Cytoplasm</location>
    </subcellularLocation>
</comment>
<evidence type="ECO:0000256" key="8">
    <source>
        <dbReference type="ARBA" id="ARBA00023229"/>
    </source>
</evidence>
<comment type="caution">
    <text evidence="13">The sequence shown here is derived from an EMBL/GenBank/DDBJ whole genome shotgun (WGS) entry which is preliminary data.</text>
</comment>
<keyword evidence="14" id="KW-1185">Reference proteome</keyword>
<dbReference type="SUPFAM" id="SSF51395">
    <property type="entry name" value="FMN-linked oxidoreductases"/>
    <property type="match status" value="1"/>
</dbReference>
<evidence type="ECO:0000256" key="10">
    <source>
        <dbReference type="ARBA" id="ARBA00025810"/>
    </source>
</evidence>
<dbReference type="PANTHER" id="PTHR43665:SF1">
    <property type="entry name" value="ISOPENTENYL-DIPHOSPHATE DELTA-ISOMERASE"/>
    <property type="match status" value="1"/>
</dbReference>
<reference evidence="13 14" key="1">
    <citation type="submission" date="2023-07" db="EMBL/GenBank/DDBJ databases">
        <title>Genomic Encyclopedia of Type Strains, Phase IV (KMG-IV): sequencing the most valuable type-strain genomes for metagenomic binning, comparative biology and taxonomic classification.</title>
        <authorList>
            <person name="Goeker M."/>
        </authorList>
    </citation>
    <scope>NUCLEOTIDE SEQUENCE [LARGE SCALE GENOMIC DNA]</scope>
    <source>
        <strain evidence="13 14">DSM 12751</strain>
    </source>
</reference>
<feature type="binding site" evidence="11">
    <location>
        <position position="107"/>
    </location>
    <ligand>
        <name>FMN</name>
        <dbReference type="ChEBI" id="CHEBI:58210"/>
    </ligand>
</feature>
<feature type="binding site" evidence="11">
    <location>
        <position position="170"/>
    </location>
    <ligand>
        <name>substrate</name>
    </ligand>
</feature>
<comment type="cofactor">
    <cofactor evidence="11">
        <name>NADPH</name>
        <dbReference type="ChEBI" id="CHEBI:57783"/>
    </cofactor>
</comment>
<name>A0ABT9VXR9_9BACI</name>
<feature type="domain" description="FMN-dependent dehydrogenase" evidence="12">
    <location>
        <begin position="37"/>
        <end position="109"/>
    </location>
</feature>
<dbReference type="EMBL" id="JAUSTY010000006">
    <property type="protein sequence ID" value="MDQ0165789.1"/>
    <property type="molecule type" value="Genomic_DNA"/>
</dbReference>
<feature type="domain" description="FMN-dependent dehydrogenase" evidence="12">
    <location>
        <begin position="185"/>
        <end position="345"/>
    </location>
</feature>
<protein>
    <recommendedName>
        <fullName evidence="11">Isopentenyl-diphosphate delta-isomerase</fullName>
        <shortName evidence="11">IPP isomerase</shortName>
        <ecNumber evidence="11">5.3.3.2</ecNumber>
    </recommendedName>
    <alternativeName>
        <fullName evidence="11">Isopentenyl diphosphate:dimethylallyl diphosphate isomerase</fullName>
    </alternativeName>
    <alternativeName>
        <fullName evidence="11">Isopentenyl pyrophosphate isomerase</fullName>
    </alternativeName>
    <alternativeName>
        <fullName evidence="11">Type 2 isopentenyl diphosphate isomerase</fullName>
        <shortName evidence="11">IDI-2</shortName>
    </alternativeName>
</protein>
<dbReference type="PANTHER" id="PTHR43665">
    <property type="entry name" value="ISOPENTENYL-DIPHOSPHATE DELTA-ISOMERASE"/>
    <property type="match status" value="1"/>
</dbReference>
<comment type="function">
    <text evidence="11">Involved in the biosynthesis of isoprenoids. Catalyzes the 1,3-allylic rearrangement of the homoallylic substrate isopentenyl (IPP) to its allylic isomer, dimethylallyl diphosphate (DMAPP).</text>
</comment>
<comment type="cofactor">
    <cofactor evidence="1 11">
        <name>FMN</name>
        <dbReference type="ChEBI" id="CHEBI:58210"/>
    </cofactor>
</comment>
<comment type="subunit">
    <text evidence="10 11">Homooctamer. Dimer of tetramers.</text>
</comment>
<evidence type="ECO:0000313" key="13">
    <source>
        <dbReference type="EMBL" id="MDQ0165789.1"/>
    </source>
</evidence>
<dbReference type="Proteomes" id="UP001235840">
    <property type="component" value="Unassembled WGS sequence"/>
</dbReference>
<keyword evidence="9 11" id="KW-0413">Isomerase</keyword>
<dbReference type="NCBIfam" id="TIGR02151">
    <property type="entry name" value="IPP_isom_2"/>
    <property type="match status" value="1"/>
</dbReference>
<dbReference type="RefSeq" id="WP_307393334.1">
    <property type="nucleotide sequence ID" value="NZ_BAAADK010000032.1"/>
</dbReference>
<evidence type="ECO:0000313" key="14">
    <source>
        <dbReference type="Proteomes" id="UP001235840"/>
    </source>
</evidence>
<proteinExistence type="inferred from homology"/>
<feature type="binding site" evidence="11">
    <location>
        <begin position="18"/>
        <end position="19"/>
    </location>
    <ligand>
        <name>substrate</name>
    </ligand>
</feature>
<evidence type="ECO:0000259" key="12">
    <source>
        <dbReference type="Pfam" id="PF01070"/>
    </source>
</evidence>
<dbReference type="EC" id="5.3.3.2" evidence="11"/>
<dbReference type="CDD" id="cd02811">
    <property type="entry name" value="IDI-2_FMN"/>
    <property type="match status" value="1"/>
</dbReference>
<evidence type="ECO:0000256" key="9">
    <source>
        <dbReference type="ARBA" id="ARBA00023235"/>
    </source>
</evidence>
<keyword evidence="5 11" id="KW-0479">Metal-binding</keyword>
<feature type="binding site" evidence="11">
    <location>
        <begin position="77"/>
        <end position="79"/>
    </location>
    <ligand>
        <name>FMN</name>
        <dbReference type="ChEBI" id="CHEBI:58210"/>
    </ligand>
</feature>
<keyword evidence="7 11" id="KW-0521">NADP</keyword>
<evidence type="ECO:0000256" key="1">
    <source>
        <dbReference type="ARBA" id="ARBA00001917"/>
    </source>
</evidence>
<dbReference type="PIRSF" id="PIRSF003314">
    <property type="entry name" value="IPP_isomerase"/>
    <property type="match status" value="1"/>
</dbReference>
<keyword evidence="2 11" id="KW-0963">Cytoplasm</keyword>
<organism evidence="13 14">
    <name type="scientific">Caldalkalibacillus horti</name>
    <dbReference type="NCBI Taxonomy" id="77523"/>
    <lineage>
        <taxon>Bacteria</taxon>
        <taxon>Bacillati</taxon>
        <taxon>Bacillota</taxon>
        <taxon>Bacilli</taxon>
        <taxon>Bacillales</taxon>
        <taxon>Bacillaceae</taxon>
        <taxon>Caldalkalibacillus</taxon>
    </lineage>
</organism>
<dbReference type="InterPro" id="IPR000262">
    <property type="entry name" value="FMN-dep_DH"/>
</dbReference>
<gene>
    <name evidence="11" type="primary">fni</name>
    <name evidence="13" type="ORF">J2S11_001690</name>
</gene>
<dbReference type="Pfam" id="PF01070">
    <property type="entry name" value="FMN_dh"/>
    <property type="match status" value="2"/>
</dbReference>
<comment type="similarity">
    <text evidence="11">Belongs to the IPP isomerase type 2 family.</text>
</comment>
<dbReference type="HAMAP" id="MF_00354">
    <property type="entry name" value="Idi_2"/>
    <property type="match status" value="1"/>
</dbReference>
<feature type="binding site" evidence="11">
    <location>
        <position position="232"/>
    </location>
    <ligand>
        <name>FMN</name>
        <dbReference type="ChEBI" id="CHEBI:58210"/>
    </ligand>
</feature>
<evidence type="ECO:0000256" key="7">
    <source>
        <dbReference type="ARBA" id="ARBA00022857"/>
    </source>
</evidence>
<feature type="binding site" evidence="11">
    <location>
        <position position="171"/>
    </location>
    <ligand>
        <name>Mg(2+)</name>
        <dbReference type="ChEBI" id="CHEBI:18420"/>
    </ligand>
</feature>